<gene>
    <name evidence="2" type="ORF">KR51_00037620</name>
</gene>
<dbReference type="RefSeq" id="WP_022609394.1">
    <property type="nucleotide sequence ID" value="NZ_ASSJ01000097.1"/>
</dbReference>
<dbReference type="InParanoid" id="U5DGU9"/>
<evidence type="ECO:0000256" key="1">
    <source>
        <dbReference type="SAM" id="Coils"/>
    </source>
</evidence>
<sequence length="59" mass="6814">MVDVNALRERVTRLESQRDVLVRLLEEPDLGTLRVDVNQAIEELDDLLEDFQATFPTES</sequence>
<dbReference type="AlphaFoldDB" id="U5DGU9"/>
<dbReference type="EMBL" id="ASSJ01000097">
    <property type="protein sequence ID" value="ERN39784.1"/>
    <property type="molecule type" value="Genomic_DNA"/>
</dbReference>
<proteinExistence type="predicted"/>
<reference evidence="2 3" key="1">
    <citation type="submission" date="2013-05" db="EMBL/GenBank/DDBJ databases">
        <title>Draft genome sequence of Rubidibacter lacunae KORDI 51-2.</title>
        <authorList>
            <person name="Choi D.H."/>
            <person name="Noh J.H."/>
            <person name="Kwon K.-K."/>
            <person name="Lee J.-H."/>
            <person name="Ryu J.-Y."/>
        </authorList>
    </citation>
    <scope>NUCLEOTIDE SEQUENCE [LARGE SCALE GENOMIC DNA]</scope>
    <source>
        <strain evidence="2 3">KORDI 51-2</strain>
    </source>
</reference>
<protein>
    <submittedName>
        <fullName evidence="2">Uncharacterized protein</fullName>
    </submittedName>
</protein>
<dbReference type="STRING" id="582515.KR51_00037620"/>
<keyword evidence="3" id="KW-1185">Reference proteome</keyword>
<dbReference type="Proteomes" id="UP000016960">
    <property type="component" value="Unassembled WGS sequence"/>
</dbReference>
<accession>U5DGU9</accession>
<keyword evidence="1" id="KW-0175">Coiled coil</keyword>
<evidence type="ECO:0000313" key="3">
    <source>
        <dbReference type="Proteomes" id="UP000016960"/>
    </source>
</evidence>
<dbReference type="OrthoDB" id="532686at2"/>
<feature type="coiled-coil region" evidence="1">
    <location>
        <begin position="4"/>
        <end position="54"/>
    </location>
</feature>
<dbReference type="eggNOG" id="ENOG5032ZB7">
    <property type="taxonomic scope" value="Bacteria"/>
</dbReference>
<evidence type="ECO:0000313" key="2">
    <source>
        <dbReference type="EMBL" id="ERN39784.1"/>
    </source>
</evidence>
<name>U5DGU9_9CHRO</name>
<organism evidence="2 3">
    <name type="scientific">Rubidibacter lacunae KORDI 51-2</name>
    <dbReference type="NCBI Taxonomy" id="582515"/>
    <lineage>
        <taxon>Bacteria</taxon>
        <taxon>Bacillati</taxon>
        <taxon>Cyanobacteriota</taxon>
        <taxon>Cyanophyceae</taxon>
        <taxon>Oscillatoriophycideae</taxon>
        <taxon>Chroococcales</taxon>
        <taxon>Aphanothecaceae</taxon>
        <taxon>Rubidibacter</taxon>
    </lineage>
</organism>
<comment type="caution">
    <text evidence="2">The sequence shown here is derived from an EMBL/GenBank/DDBJ whole genome shotgun (WGS) entry which is preliminary data.</text>
</comment>
<dbReference type="PATRIC" id="fig|582515.4.peg.4227"/>